<dbReference type="AlphaFoldDB" id="A0A381R5S9"/>
<protein>
    <submittedName>
        <fullName evidence="1">Uncharacterized protein</fullName>
    </submittedName>
</protein>
<gene>
    <name evidence="1" type="ORF">METZ01_LOCUS39886</name>
</gene>
<reference evidence="1" key="1">
    <citation type="submission" date="2018-05" db="EMBL/GenBank/DDBJ databases">
        <authorList>
            <person name="Lanie J.A."/>
            <person name="Ng W.-L."/>
            <person name="Kazmierczak K.M."/>
            <person name="Andrzejewski T.M."/>
            <person name="Davidsen T.M."/>
            <person name="Wayne K.J."/>
            <person name="Tettelin H."/>
            <person name="Glass J.I."/>
            <person name="Rusch D."/>
            <person name="Podicherti R."/>
            <person name="Tsui H.-C.T."/>
            <person name="Winkler M.E."/>
        </authorList>
    </citation>
    <scope>NUCLEOTIDE SEQUENCE</scope>
</reference>
<sequence>MPKPPLALIVKWRDLAQEGRFYTDIAKIFPDYTSSQVRHYCLGHSGAKAPGPIQERRRWSDNPWLQGEKSPHALLEETQVREVLDDWDDERGYWRNAAGHWATLLKVSPSTILAVRRGDTWKHLKHSNAGRKKEN</sequence>
<proteinExistence type="predicted"/>
<organism evidence="1">
    <name type="scientific">marine metagenome</name>
    <dbReference type="NCBI Taxonomy" id="408172"/>
    <lineage>
        <taxon>unclassified sequences</taxon>
        <taxon>metagenomes</taxon>
        <taxon>ecological metagenomes</taxon>
    </lineage>
</organism>
<accession>A0A381R5S9</accession>
<name>A0A381R5S9_9ZZZZ</name>
<dbReference type="EMBL" id="UINC01001705">
    <property type="protein sequence ID" value="SUZ87032.1"/>
    <property type="molecule type" value="Genomic_DNA"/>
</dbReference>
<evidence type="ECO:0000313" key="1">
    <source>
        <dbReference type="EMBL" id="SUZ87032.1"/>
    </source>
</evidence>